<evidence type="ECO:0000313" key="1">
    <source>
        <dbReference type="EMBL" id="GFD60120.1"/>
    </source>
</evidence>
<gene>
    <name evidence="1" type="ORF">Tci_932089</name>
</gene>
<comment type="caution">
    <text evidence="1">The sequence shown here is derived from an EMBL/GenBank/DDBJ whole genome shotgun (WGS) entry which is preliminary data.</text>
</comment>
<reference evidence="1" key="1">
    <citation type="journal article" date="2019" name="Sci. Rep.">
        <title>Draft genome of Tanacetum cinerariifolium, the natural source of mosquito coil.</title>
        <authorList>
            <person name="Yamashiro T."/>
            <person name="Shiraishi A."/>
            <person name="Satake H."/>
            <person name="Nakayama K."/>
        </authorList>
    </citation>
    <scope>NUCLEOTIDE SEQUENCE</scope>
</reference>
<feature type="non-terminal residue" evidence="1">
    <location>
        <position position="1"/>
    </location>
</feature>
<name>A0A699XPB8_TANCI</name>
<sequence>ILPNFFLFRTQYGTECSTVGPLFHRDCAYGYIIHYGIHTSNSRHEFFSQ</sequence>
<dbReference type="AlphaFoldDB" id="A0A699XPB8"/>
<feature type="non-terminal residue" evidence="1">
    <location>
        <position position="49"/>
    </location>
</feature>
<proteinExistence type="predicted"/>
<organism evidence="1">
    <name type="scientific">Tanacetum cinerariifolium</name>
    <name type="common">Dalmatian daisy</name>
    <name type="synonym">Chrysanthemum cinerariifolium</name>
    <dbReference type="NCBI Taxonomy" id="118510"/>
    <lineage>
        <taxon>Eukaryota</taxon>
        <taxon>Viridiplantae</taxon>
        <taxon>Streptophyta</taxon>
        <taxon>Embryophyta</taxon>
        <taxon>Tracheophyta</taxon>
        <taxon>Spermatophyta</taxon>
        <taxon>Magnoliopsida</taxon>
        <taxon>eudicotyledons</taxon>
        <taxon>Gunneridae</taxon>
        <taxon>Pentapetalae</taxon>
        <taxon>asterids</taxon>
        <taxon>campanulids</taxon>
        <taxon>Asterales</taxon>
        <taxon>Asteraceae</taxon>
        <taxon>Asteroideae</taxon>
        <taxon>Anthemideae</taxon>
        <taxon>Anthemidinae</taxon>
        <taxon>Tanacetum</taxon>
    </lineage>
</organism>
<accession>A0A699XPB8</accession>
<protein>
    <submittedName>
        <fullName evidence="1">Uncharacterized protein</fullName>
    </submittedName>
</protein>
<dbReference type="EMBL" id="BKCJ011873710">
    <property type="protein sequence ID" value="GFD60120.1"/>
    <property type="molecule type" value="Genomic_DNA"/>
</dbReference>